<protein>
    <submittedName>
        <fullName evidence="1">Uncharacterized protein</fullName>
    </submittedName>
</protein>
<accession>A0A0B1S674</accession>
<dbReference type="AlphaFoldDB" id="A0A0B1S674"/>
<keyword evidence="2" id="KW-1185">Reference proteome</keyword>
<evidence type="ECO:0000313" key="1">
    <source>
        <dbReference type="EMBL" id="KHJ80848.1"/>
    </source>
</evidence>
<sequence length="89" mass="9872">MGLASNITDIEHDTSKCCERYKNLWDTAQRLLKTMNKECRNNTAMKQAYLCVLSKLPDGIEVTRTFIIESLAKAITALGGSQLHPLGST</sequence>
<reference evidence="1 2" key="1">
    <citation type="submission" date="2014-03" db="EMBL/GenBank/DDBJ databases">
        <title>Draft genome of the hookworm Oesophagostomum dentatum.</title>
        <authorList>
            <person name="Mitreva M."/>
        </authorList>
    </citation>
    <scope>NUCLEOTIDE SEQUENCE [LARGE SCALE GENOMIC DNA]</scope>
    <source>
        <strain evidence="1 2">OD-Hann</strain>
    </source>
</reference>
<name>A0A0B1S674_OESDE</name>
<dbReference type="OrthoDB" id="10325546at2759"/>
<gene>
    <name evidence="1" type="ORF">OESDEN_19472</name>
</gene>
<proteinExistence type="predicted"/>
<organism evidence="1 2">
    <name type="scientific">Oesophagostomum dentatum</name>
    <name type="common">Nodular worm</name>
    <dbReference type="NCBI Taxonomy" id="61180"/>
    <lineage>
        <taxon>Eukaryota</taxon>
        <taxon>Metazoa</taxon>
        <taxon>Ecdysozoa</taxon>
        <taxon>Nematoda</taxon>
        <taxon>Chromadorea</taxon>
        <taxon>Rhabditida</taxon>
        <taxon>Rhabditina</taxon>
        <taxon>Rhabditomorpha</taxon>
        <taxon>Strongyloidea</taxon>
        <taxon>Strongylidae</taxon>
        <taxon>Oesophagostomum</taxon>
    </lineage>
</organism>
<dbReference type="EMBL" id="KN598134">
    <property type="protein sequence ID" value="KHJ80848.1"/>
    <property type="molecule type" value="Genomic_DNA"/>
</dbReference>
<evidence type="ECO:0000313" key="2">
    <source>
        <dbReference type="Proteomes" id="UP000053660"/>
    </source>
</evidence>
<dbReference type="Proteomes" id="UP000053660">
    <property type="component" value="Unassembled WGS sequence"/>
</dbReference>